<keyword evidence="2 7" id="KW-0812">Transmembrane</keyword>
<proteinExistence type="inferred from homology"/>
<comment type="subcellular location">
    <subcellularLocation>
        <location evidence="7">Cell membrane</location>
        <topology evidence="7">Multi-pass membrane protein</topology>
    </subcellularLocation>
    <subcellularLocation>
        <location evidence="1">Membrane</location>
        <topology evidence="1">Multi-pass membrane protein</topology>
    </subcellularLocation>
</comment>
<name>A0A1X7NMC6_9MICO</name>
<dbReference type="GO" id="GO:0043953">
    <property type="term" value="P:protein transport by the Tat complex"/>
    <property type="evidence" value="ECO:0007669"/>
    <property type="project" value="UniProtKB-UniRule"/>
</dbReference>
<evidence type="ECO:0000313" key="9">
    <source>
        <dbReference type="Proteomes" id="UP000193711"/>
    </source>
</evidence>
<dbReference type="HAMAP" id="MF_00902">
    <property type="entry name" value="TatC"/>
    <property type="match status" value="1"/>
</dbReference>
<evidence type="ECO:0000256" key="7">
    <source>
        <dbReference type="HAMAP-Rule" id="MF_00902"/>
    </source>
</evidence>
<evidence type="ECO:0000256" key="4">
    <source>
        <dbReference type="ARBA" id="ARBA00022989"/>
    </source>
</evidence>
<dbReference type="PANTHER" id="PTHR30371:SF0">
    <property type="entry name" value="SEC-INDEPENDENT PROTEIN TRANSLOCASE PROTEIN TATC, CHLOROPLASTIC-RELATED"/>
    <property type="match status" value="1"/>
</dbReference>
<gene>
    <name evidence="7" type="primary">tatC</name>
    <name evidence="8" type="ORF">SAMN06295885_1503</name>
</gene>
<comment type="subunit">
    <text evidence="7">The Tat system comprises two distinct complexes: a TatABC complex, containing multiple copies of TatA, TatB and TatC subunits, and a separate TatA complex, containing only TatA subunits. Substrates initially bind to the TatABC complex, which probably triggers association of the separate TatA complex to form the active translocon.</text>
</comment>
<feature type="transmembrane region" description="Helical" evidence="7">
    <location>
        <begin position="234"/>
        <end position="253"/>
    </location>
</feature>
<evidence type="ECO:0000256" key="1">
    <source>
        <dbReference type="ARBA" id="ARBA00004141"/>
    </source>
</evidence>
<organism evidence="8 9">
    <name type="scientific">Rathayibacter oskolensis</name>
    <dbReference type="NCBI Taxonomy" id="1891671"/>
    <lineage>
        <taxon>Bacteria</taxon>
        <taxon>Bacillati</taxon>
        <taxon>Actinomycetota</taxon>
        <taxon>Actinomycetes</taxon>
        <taxon>Micrococcales</taxon>
        <taxon>Microbacteriaceae</taxon>
        <taxon>Rathayibacter</taxon>
    </lineage>
</organism>
<keyword evidence="9" id="KW-1185">Reference proteome</keyword>
<keyword evidence="6 7" id="KW-0472">Membrane</keyword>
<evidence type="ECO:0000256" key="5">
    <source>
        <dbReference type="ARBA" id="ARBA00023010"/>
    </source>
</evidence>
<dbReference type="STRING" id="1891671.SAMN06295885_1503"/>
<dbReference type="NCBIfam" id="TIGR00945">
    <property type="entry name" value="tatC"/>
    <property type="match status" value="1"/>
</dbReference>
<keyword evidence="7" id="KW-0813">Transport</keyword>
<evidence type="ECO:0000256" key="2">
    <source>
        <dbReference type="ARBA" id="ARBA00022692"/>
    </source>
</evidence>
<accession>A0A1X7NMC6</accession>
<dbReference type="GO" id="GO:0033281">
    <property type="term" value="C:TAT protein transport complex"/>
    <property type="evidence" value="ECO:0007669"/>
    <property type="project" value="UniProtKB-UniRule"/>
</dbReference>
<reference evidence="9" key="1">
    <citation type="submission" date="2017-04" db="EMBL/GenBank/DDBJ databases">
        <authorList>
            <person name="Varghese N."/>
            <person name="Submissions S."/>
        </authorList>
    </citation>
    <scope>NUCLEOTIDE SEQUENCE [LARGE SCALE GENOMIC DNA]</scope>
    <source>
        <strain evidence="9">VKM Ac-2121</strain>
    </source>
</reference>
<dbReference type="GO" id="GO:0009977">
    <property type="term" value="F:proton motive force dependent protein transmembrane transporter activity"/>
    <property type="evidence" value="ECO:0007669"/>
    <property type="project" value="TreeGrafter"/>
</dbReference>
<dbReference type="AlphaFoldDB" id="A0A1X7NMC6"/>
<sequence>MTSVAAKKPRTKRSKKDPEGRMSLGAHLIELRNRLFISAIAIAIACVGGWFLSDWVFEALKAPIAVVAATQNKEAVLNFPTITGAFDLKLQIAMTIGVVIASPVWLYQVWAFLVPGLTGKEKRYGIGFILTAIPLFLAGCLSGWFVFPHIVELLTGFTGGDAASFLDAKVYYDFVLKLVLVVGIAFVLPVFLVLLNFVGILPGMTILKSWRVAIMVIVLFTAIATPAADPISMFLLAIPIIILFFAACGIAILHDRRVAKRQVVFDGTPSDLPA</sequence>
<dbReference type="PRINTS" id="PR01840">
    <property type="entry name" value="TATCFAMILY"/>
</dbReference>
<comment type="function">
    <text evidence="7">Part of the twin-arginine translocation (Tat) system that transports large folded proteins containing a characteristic twin-arginine motif in their signal peptide across membranes. Together with TatB, TatC is part of a receptor directly interacting with Tat signal peptides.</text>
</comment>
<comment type="similarity">
    <text evidence="7">Belongs to the TatC family.</text>
</comment>
<feature type="transmembrane region" description="Helical" evidence="7">
    <location>
        <begin position="210"/>
        <end position="228"/>
    </location>
</feature>
<feature type="transmembrane region" description="Helical" evidence="7">
    <location>
        <begin position="174"/>
        <end position="198"/>
    </location>
</feature>
<keyword evidence="3 7" id="KW-0653">Protein transport</keyword>
<keyword evidence="4 7" id="KW-1133">Transmembrane helix</keyword>
<dbReference type="Proteomes" id="UP000193711">
    <property type="component" value="Unassembled WGS sequence"/>
</dbReference>
<dbReference type="InterPro" id="IPR002033">
    <property type="entry name" value="TatC"/>
</dbReference>
<feature type="transmembrane region" description="Helical" evidence="7">
    <location>
        <begin position="35"/>
        <end position="53"/>
    </location>
</feature>
<feature type="transmembrane region" description="Helical" evidence="7">
    <location>
        <begin position="126"/>
        <end position="147"/>
    </location>
</feature>
<evidence type="ECO:0000256" key="3">
    <source>
        <dbReference type="ARBA" id="ARBA00022927"/>
    </source>
</evidence>
<evidence type="ECO:0000313" key="8">
    <source>
        <dbReference type="EMBL" id="SMH38492.1"/>
    </source>
</evidence>
<evidence type="ECO:0000256" key="6">
    <source>
        <dbReference type="ARBA" id="ARBA00023136"/>
    </source>
</evidence>
<dbReference type="Pfam" id="PF00902">
    <property type="entry name" value="TatC"/>
    <property type="match status" value="1"/>
</dbReference>
<feature type="transmembrane region" description="Helical" evidence="7">
    <location>
        <begin position="92"/>
        <end position="114"/>
    </location>
</feature>
<keyword evidence="7" id="KW-1003">Cell membrane</keyword>
<keyword evidence="5 7" id="KW-0811">Translocation</keyword>
<dbReference type="EMBL" id="FXBM01000001">
    <property type="protein sequence ID" value="SMH38492.1"/>
    <property type="molecule type" value="Genomic_DNA"/>
</dbReference>
<dbReference type="GO" id="GO:0065002">
    <property type="term" value="P:intracellular protein transmembrane transport"/>
    <property type="evidence" value="ECO:0007669"/>
    <property type="project" value="TreeGrafter"/>
</dbReference>
<protein>
    <recommendedName>
        <fullName evidence="7">Sec-independent protein translocase protein TatC</fullName>
    </recommendedName>
</protein>
<dbReference type="PANTHER" id="PTHR30371">
    <property type="entry name" value="SEC-INDEPENDENT PROTEIN TRANSLOCASE PROTEIN TATC"/>
    <property type="match status" value="1"/>
</dbReference>